<accession>A0A2T0LFD3</accession>
<reference evidence="2 3" key="1">
    <citation type="submission" date="2018-03" db="EMBL/GenBank/DDBJ databases">
        <title>Genomic Encyclopedia of Archaeal and Bacterial Type Strains, Phase II (KMG-II): from individual species to whole genera.</title>
        <authorList>
            <person name="Goeker M."/>
        </authorList>
    </citation>
    <scope>NUCLEOTIDE SEQUENCE [LARGE SCALE GENOMIC DNA]</scope>
    <source>
        <strain evidence="2 3">DSM 44946</strain>
    </source>
</reference>
<gene>
    <name evidence="2" type="ORF">CLV97_110111</name>
</gene>
<evidence type="ECO:0000256" key="1">
    <source>
        <dbReference type="SAM" id="Phobius"/>
    </source>
</evidence>
<keyword evidence="1" id="KW-0812">Transmembrane</keyword>
<sequence length="210" mass="23963">MLSDRTRRLVVNAMVVLGAVVFSLILVLVVFGDEERTLEKRDRDNAAVYKYGGRTVLEEDNREEHDGGVVGETSVDDDVRRKTEEIAVEFVKTFHNYDGDKPLQHIEASRKWMSDELYKAITSTYPQEVEETTVNRRWKQVKASLPSGQPDGFIVWDVEVLGEVTDSQGKEKESVDTYLVKLEKIDGEYRVTDFLVNHPVERNGNGEIIL</sequence>
<feature type="transmembrane region" description="Helical" evidence="1">
    <location>
        <begin position="9"/>
        <end position="31"/>
    </location>
</feature>
<organism evidence="2 3">
    <name type="scientific">Planifilum fimeticola</name>
    <dbReference type="NCBI Taxonomy" id="201975"/>
    <lineage>
        <taxon>Bacteria</taxon>
        <taxon>Bacillati</taxon>
        <taxon>Bacillota</taxon>
        <taxon>Bacilli</taxon>
        <taxon>Bacillales</taxon>
        <taxon>Thermoactinomycetaceae</taxon>
        <taxon>Planifilum</taxon>
    </lineage>
</organism>
<evidence type="ECO:0008006" key="4">
    <source>
        <dbReference type="Google" id="ProtNLM"/>
    </source>
</evidence>
<evidence type="ECO:0000313" key="3">
    <source>
        <dbReference type="Proteomes" id="UP000237797"/>
    </source>
</evidence>
<keyword evidence="3" id="KW-1185">Reference proteome</keyword>
<keyword evidence="1" id="KW-1133">Transmembrane helix</keyword>
<proteinExistence type="predicted"/>
<dbReference type="RefSeq" id="WP_106345023.1">
    <property type="nucleotide sequence ID" value="NZ_PVNE01000010.1"/>
</dbReference>
<dbReference type="OrthoDB" id="2864897at2"/>
<dbReference type="Proteomes" id="UP000237797">
    <property type="component" value="Unassembled WGS sequence"/>
</dbReference>
<name>A0A2T0LFD3_9BACL</name>
<evidence type="ECO:0000313" key="2">
    <source>
        <dbReference type="EMBL" id="PRX40919.1"/>
    </source>
</evidence>
<keyword evidence="1" id="KW-0472">Membrane</keyword>
<comment type="caution">
    <text evidence="2">The sequence shown here is derived from an EMBL/GenBank/DDBJ whole genome shotgun (WGS) entry which is preliminary data.</text>
</comment>
<dbReference type="EMBL" id="PVNE01000010">
    <property type="protein sequence ID" value="PRX40919.1"/>
    <property type="molecule type" value="Genomic_DNA"/>
</dbReference>
<protein>
    <recommendedName>
        <fullName evidence="4">Mce-associated membrane protein</fullName>
    </recommendedName>
</protein>
<dbReference type="AlphaFoldDB" id="A0A2T0LFD3"/>